<dbReference type="InterPro" id="IPR008250">
    <property type="entry name" value="ATPase_P-typ_transduc_dom_A_sf"/>
</dbReference>
<dbReference type="Pfam" id="PF13246">
    <property type="entry name" value="Cation_ATPase"/>
    <property type="match status" value="2"/>
</dbReference>
<dbReference type="InterPro" id="IPR036412">
    <property type="entry name" value="HAD-like_sf"/>
</dbReference>
<dbReference type="Gene3D" id="2.70.150.10">
    <property type="entry name" value="Calcium-transporting ATPase, cytoplasmic transduction domain A"/>
    <property type="match status" value="1"/>
</dbReference>
<gene>
    <name evidence="13" type="ORF">U7230_02965</name>
</gene>
<dbReference type="SMART" id="SM00831">
    <property type="entry name" value="Cation_ATPase_N"/>
    <property type="match status" value="1"/>
</dbReference>
<feature type="region of interest" description="Disordered" evidence="10">
    <location>
        <begin position="462"/>
        <end position="481"/>
    </location>
</feature>
<dbReference type="InterPro" id="IPR001757">
    <property type="entry name" value="P_typ_ATPase"/>
</dbReference>
<feature type="domain" description="Cation-transporting P-type ATPase N-terminal" evidence="12">
    <location>
        <begin position="11"/>
        <end position="85"/>
    </location>
</feature>
<organism evidence="13 14">
    <name type="scientific">Carboxydichorda subterranea</name>
    <dbReference type="NCBI Taxonomy" id="3109565"/>
    <lineage>
        <taxon>Bacteria</taxon>
        <taxon>Bacillati</taxon>
        <taxon>Bacillota</taxon>
        <taxon>Limnochordia</taxon>
        <taxon>Limnochordales</taxon>
        <taxon>Geochordaceae</taxon>
        <taxon>Carboxydichorda</taxon>
    </lineage>
</organism>
<dbReference type="SUPFAM" id="SSF81660">
    <property type="entry name" value="Metal cation-transporting ATPase, ATP-binding domain N"/>
    <property type="match status" value="1"/>
</dbReference>
<evidence type="ECO:0000256" key="4">
    <source>
        <dbReference type="ARBA" id="ARBA00022741"/>
    </source>
</evidence>
<keyword evidence="2 11" id="KW-0812">Transmembrane</keyword>
<evidence type="ECO:0000256" key="10">
    <source>
        <dbReference type="SAM" id="MobiDB-lite"/>
    </source>
</evidence>
<evidence type="ECO:0000256" key="6">
    <source>
        <dbReference type="ARBA" id="ARBA00022842"/>
    </source>
</evidence>
<dbReference type="SFLD" id="SFLDF00027">
    <property type="entry name" value="p-type_atpase"/>
    <property type="match status" value="1"/>
</dbReference>
<dbReference type="InterPro" id="IPR023299">
    <property type="entry name" value="ATPase_P-typ_cyto_dom_N"/>
</dbReference>
<keyword evidence="7" id="KW-1278">Translocase</keyword>
<feature type="transmembrane region" description="Helical" evidence="11">
    <location>
        <begin position="893"/>
        <end position="911"/>
    </location>
</feature>
<comment type="subcellular location">
    <subcellularLocation>
        <location evidence="1">Membrane</location>
        <topology evidence="1">Multi-pass membrane protein</topology>
    </subcellularLocation>
</comment>
<dbReference type="NCBIfam" id="TIGR01494">
    <property type="entry name" value="ATPase_P-type"/>
    <property type="match status" value="2"/>
</dbReference>
<keyword evidence="4" id="KW-0547">Nucleotide-binding</keyword>
<dbReference type="InterPro" id="IPR059000">
    <property type="entry name" value="ATPase_P-type_domA"/>
</dbReference>
<feature type="transmembrane region" description="Helical" evidence="11">
    <location>
        <begin position="931"/>
        <end position="948"/>
    </location>
</feature>
<keyword evidence="3" id="KW-0479">Metal-binding</keyword>
<dbReference type="SUPFAM" id="SSF81665">
    <property type="entry name" value="Calcium ATPase, transmembrane domain M"/>
    <property type="match status" value="1"/>
</dbReference>
<dbReference type="Pfam" id="PF00689">
    <property type="entry name" value="Cation_ATPase_C"/>
    <property type="match status" value="1"/>
</dbReference>
<reference evidence="13 14" key="1">
    <citation type="journal article" date="2024" name="Front. Microbiol.">
        <title>Novel thermophilic genera Geochorda gen. nov. and Carboxydochorda gen. nov. from the deep terrestrial subsurface reveal the ecophysiological diversity in the class Limnochordia.</title>
        <authorList>
            <person name="Karnachuk O.V."/>
            <person name="Lukina A.P."/>
            <person name="Avakyan M.R."/>
            <person name="Kadnikov V.V."/>
            <person name="Begmatov S."/>
            <person name="Beletsky A.V."/>
            <person name="Vlasova K.G."/>
            <person name="Novikov A.A."/>
            <person name="Shcherbakova V.A."/>
            <person name="Mardanov A.V."/>
            <person name="Ravin N.V."/>
        </authorList>
    </citation>
    <scope>NUCLEOTIDE SEQUENCE [LARGE SCALE GENOMIC DNA]</scope>
    <source>
        <strain evidence="13 14">L945</strain>
    </source>
</reference>
<dbReference type="Pfam" id="PF00690">
    <property type="entry name" value="Cation_ATPase_N"/>
    <property type="match status" value="1"/>
</dbReference>
<evidence type="ECO:0000256" key="2">
    <source>
        <dbReference type="ARBA" id="ARBA00022692"/>
    </source>
</evidence>
<feature type="transmembrane region" description="Helical" evidence="11">
    <location>
        <begin position="283"/>
        <end position="305"/>
    </location>
</feature>
<feature type="transmembrane region" description="Helical" evidence="11">
    <location>
        <begin position="752"/>
        <end position="775"/>
    </location>
</feature>
<dbReference type="SUPFAM" id="SSF56784">
    <property type="entry name" value="HAD-like"/>
    <property type="match status" value="1"/>
</dbReference>
<keyword evidence="6" id="KW-0460">Magnesium</keyword>
<dbReference type="InterPro" id="IPR018303">
    <property type="entry name" value="ATPase_P-typ_P_site"/>
</dbReference>
<evidence type="ECO:0000313" key="14">
    <source>
        <dbReference type="Proteomes" id="UP001332192"/>
    </source>
</evidence>
<dbReference type="PRINTS" id="PR00119">
    <property type="entry name" value="CATATPASE"/>
</dbReference>
<feature type="transmembrane region" description="Helical" evidence="11">
    <location>
        <begin position="65"/>
        <end position="83"/>
    </location>
</feature>
<protein>
    <submittedName>
        <fullName evidence="13">Cation-translocating P-type ATPase</fullName>
    </submittedName>
</protein>
<dbReference type="InterPro" id="IPR044492">
    <property type="entry name" value="P_typ_ATPase_HD_dom"/>
</dbReference>
<dbReference type="Gene3D" id="3.40.50.1000">
    <property type="entry name" value="HAD superfamily/HAD-like"/>
    <property type="match status" value="1"/>
</dbReference>
<evidence type="ECO:0000256" key="3">
    <source>
        <dbReference type="ARBA" id="ARBA00022723"/>
    </source>
</evidence>
<dbReference type="InterPro" id="IPR006068">
    <property type="entry name" value="ATPase_P-typ_cation-transptr_C"/>
</dbReference>
<dbReference type="PROSITE" id="PS00154">
    <property type="entry name" value="ATPASE_E1_E2"/>
    <property type="match status" value="1"/>
</dbReference>
<evidence type="ECO:0000256" key="1">
    <source>
        <dbReference type="ARBA" id="ARBA00004141"/>
    </source>
</evidence>
<dbReference type="Gene3D" id="3.40.1110.10">
    <property type="entry name" value="Calcium-transporting ATPase, cytoplasmic domain N"/>
    <property type="match status" value="1"/>
</dbReference>
<dbReference type="SUPFAM" id="SSF81653">
    <property type="entry name" value="Calcium ATPase, transduction domain A"/>
    <property type="match status" value="1"/>
</dbReference>
<dbReference type="Proteomes" id="UP001332192">
    <property type="component" value="Chromosome"/>
</dbReference>
<keyword evidence="8 11" id="KW-1133">Transmembrane helix</keyword>
<feature type="transmembrane region" description="Helical" evidence="11">
    <location>
        <begin position="830"/>
        <end position="848"/>
    </location>
</feature>
<evidence type="ECO:0000256" key="9">
    <source>
        <dbReference type="ARBA" id="ARBA00023136"/>
    </source>
</evidence>
<dbReference type="InterPro" id="IPR023298">
    <property type="entry name" value="ATPase_P-typ_TM_dom_sf"/>
</dbReference>
<dbReference type="PRINTS" id="PR00120">
    <property type="entry name" value="HATPASE"/>
</dbReference>
<dbReference type="SFLD" id="SFLDS00003">
    <property type="entry name" value="Haloacid_Dehalogenase"/>
    <property type="match status" value="1"/>
</dbReference>
<evidence type="ECO:0000313" key="13">
    <source>
        <dbReference type="EMBL" id="WRP17988.1"/>
    </source>
</evidence>
<proteinExistence type="predicted"/>
<dbReference type="SFLD" id="SFLDG00002">
    <property type="entry name" value="C1.7:_P-type_atpase_like"/>
    <property type="match status" value="1"/>
</dbReference>
<dbReference type="PANTHER" id="PTHR24093">
    <property type="entry name" value="CATION TRANSPORTING ATPASE"/>
    <property type="match status" value="1"/>
</dbReference>
<keyword evidence="5" id="KW-0067">ATP-binding</keyword>
<keyword evidence="14" id="KW-1185">Reference proteome</keyword>
<evidence type="ECO:0000256" key="5">
    <source>
        <dbReference type="ARBA" id="ARBA00022840"/>
    </source>
</evidence>
<dbReference type="Pfam" id="PF00122">
    <property type="entry name" value="E1-E2_ATPase"/>
    <property type="match status" value="1"/>
</dbReference>
<name>A0ABZ1BZG9_9FIRM</name>
<evidence type="ECO:0000259" key="12">
    <source>
        <dbReference type="SMART" id="SM00831"/>
    </source>
</evidence>
<keyword evidence="9 11" id="KW-0472">Membrane</keyword>
<sequence>MGDAAPAPSTPWHALAPEEACRRLETDPQRGLSPTEVEARLRRFGPNAIPEAPGRTIWAMAWDQVREPLVLILIAAAVISVALGEWSDAFVILAIVILNAVLGVTQESRAEHALAALRELMHPNARVLRGGHLVDVNARELVPGDVVLVEAGSRVPADLRLVEAANLQADEAPLTGESVPVSKEAAQVLPPETAVADRTNLLYMGTVITYGRGVGVVVGTGLQTEMGRIAAYLRQEEPEPTPLQRRLAELGKVLGGIALGVVVVVFAVGLARGEPLLDMFMTAVSLAVAAIPEGLPAIVTIVLALGVQRMAARQAIVRRLPAVETLGAATVIASDKTGTITQNRMEAVRAWIEGVVVDLRGLGQESRPGGPAARHSGVWQSLDPVAAAALEWVLRGGSLVNDGRLERLEEDRGWRAVGDPTETAILAAAARAGFWPEDEHRRFPRIGEVPFESRRKRMSTLHRNAPAGDESSPGDEVAAAGDGGLSATLTRSAGRGSLAWPGPELLAGAPYLLFTKGSPESVLSRCQAILRGGRVEPLDEQARQEVMEANAAMARDALRVLAVAVRPLQVPLEPMREEVAEQALVLLGLVGLIDPPRPEVAEAVRVSRRAGVRPIMITGDHRDTATAIASQVGLMRSGGTARVLTGVELDRMSDEDLERVVEDVDVYARVTPEHKLRVVEALKRRGHVVAVTGDGVNDAPALQRADIGAAMGITGTDVAKGAADMVLADDNFATVVAAVSEGRTIFENIKKFVHYLLSCNLGEIVTIFGAILLGLGRPLTAIQILWVNLVTDGLPALALGVDPPEPGLMERPPRRRGEGVFAGGMAWRDAYQGLMLGALTLAVYSWVLSEGHGIERARTAAFATLALSQLVHAFNIRSSRQSLVQVGPLSNRWLLGAFAISAALELVVLLWPPLAGVFGVTPLNGPEWEGILLATFAPIPIVEAVKAVERAVARRRFAHE</sequence>
<feature type="transmembrane region" description="Helical" evidence="11">
    <location>
        <begin position="253"/>
        <end position="271"/>
    </location>
</feature>
<dbReference type="Gene3D" id="1.20.1110.10">
    <property type="entry name" value="Calcium-transporting ATPase, transmembrane domain"/>
    <property type="match status" value="1"/>
</dbReference>
<dbReference type="PANTHER" id="PTHR24093:SF506">
    <property type="entry name" value="CATION-TRANSPORTING ATPASE PMA1"/>
    <property type="match status" value="1"/>
</dbReference>
<dbReference type="EMBL" id="CP141615">
    <property type="protein sequence ID" value="WRP17988.1"/>
    <property type="molecule type" value="Genomic_DNA"/>
</dbReference>
<dbReference type="RefSeq" id="WP_324717259.1">
    <property type="nucleotide sequence ID" value="NZ_CP141615.1"/>
</dbReference>
<evidence type="ECO:0000256" key="7">
    <source>
        <dbReference type="ARBA" id="ARBA00022967"/>
    </source>
</evidence>
<evidence type="ECO:0000256" key="8">
    <source>
        <dbReference type="ARBA" id="ARBA00022989"/>
    </source>
</evidence>
<dbReference type="InterPro" id="IPR023214">
    <property type="entry name" value="HAD_sf"/>
</dbReference>
<evidence type="ECO:0000256" key="11">
    <source>
        <dbReference type="SAM" id="Phobius"/>
    </source>
</evidence>
<dbReference type="InterPro" id="IPR004014">
    <property type="entry name" value="ATPase_P-typ_cation-transptr_N"/>
</dbReference>
<accession>A0ABZ1BZG9</accession>